<dbReference type="AlphaFoldDB" id="A0A9X3WTR6"/>
<evidence type="ECO:0000313" key="1">
    <source>
        <dbReference type="EMBL" id="MDC3424473.1"/>
    </source>
</evidence>
<protein>
    <submittedName>
        <fullName evidence="1">Halocarboxylic acid dehydrogenase DehI family protein</fullName>
    </submittedName>
</protein>
<evidence type="ECO:0000313" key="2">
    <source>
        <dbReference type="Proteomes" id="UP001145050"/>
    </source>
</evidence>
<accession>A0A9X3WTR6</accession>
<gene>
    <name evidence="1" type="ORF">NC797_08115</name>
</gene>
<name>A0A9X3WTR6_9BACI</name>
<dbReference type="RefSeq" id="WP_272436278.1">
    <property type="nucleotide sequence ID" value="NZ_JAMQKB010000006.1"/>
</dbReference>
<reference evidence="1" key="1">
    <citation type="submission" date="2022-06" db="EMBL/GenBank/DDBJ databases">
        <title>Aquibacillus sp. a new bacterium isolated from soil saline samples.</title>
        <authorList>
            <person name="Galisteo C."/>
            <person name="De La Haba R."/>
            <person name="Sanchez-Porro C."/>
            <person name="Ventosa A."/>
        </authorList>
    </citation>
    <scope>NUCLEOTIDE SEQUENCE</scope>
    <source>
        <strain evidence="1">3ASR75-11</strain>
    </source>
</reference>
<dbReference type="Pfam" id="PF10778">
    <property type="entry name" value="DehI"/>
    <property type="match status" value="1"/>
</dbReference>
<dbReference type="GO" id="GO:0019120">
    <property type="term" value="F:hydrolase activity, acting on acid halide bonds, in C-halide compounds"/>
    <property type="evidence" value="ECO:0007669"/>
    <property type="project" value="InterPro"/>
</dbReference>
<proteinExistence type="predicted"/>
<dbReference type="Proteomes" id="UP001145050">
    <property type="component" value="Unassembled WGS sequence"/>
</dbReference>
<comment type="caution">
    <text evidence="1">The sequence shown here is derived from an EMBL/GenBank/DDBJ whole genome shotgun (WGS) entry which is preliminary data.</text>
</comment>
<sequence length="277" mass="31869">MNEYGIPEVFESEAVGRLKVIYQDIKFVLKIPVVNFIFRTLANYPEFLEIAWNQVRPNMLTVNMEEAAKHLRYPNISAQVPDLNWNNYDDRKIQQQIEAILTVFNYVNPKLLLIASAWEEALSDRPIVPKKKSNGFLAPGIIQGFPSIELVHIPHADPYMKDLLKDVAQAHHTYDVASDYRTLAKFPHFLGGIWPSLKIYIQGNEYQLLSAQLKSQSVQLIQREAPYPVHISKHQLKQIYEPSQIAGIMGLVAFFQSFLPGLIIEGEYMRRSLIRPH</sequence>
<organism evidence="1 2">
    <name type="scientific">Terrihalobacillus insolitus</name>
    <dbReference type="NCBI Taxonomy" id="2950438"/>
    <lineage>
        <taxon>Bacteria</taxon>
        <taxon>Bacillati</taxon>
        <taxon>Bacillota</taxon>
        <taxon>Bacilli</taxon>
        <taxon>Bacillales</taxon>
        <taxon>Bacillaceae</taxon>
        <taxon>Terrihalobacillus</taxon>
    </lineage>
</organism>
<dbReference type="InterPro" id="IPR019714">
    <property type="entry name" value="2-haloacid_dehalogenase_DehI"/>
</dbReference>
<keyword evidence="2" id="KW-1185">Reference proteome</keyword>
<dbReference type="EMBL" id="JAMQKB010000006">
    <property type="protein sequence ID" value="MDC3424473.1"/>
    <property type="molecule type" value="Genomic_DNA"/>
</dbReference>